<dbReference type="GO" id="GO:0004654">
    <property type="term" value="F:polyribonucleotide nucleotidyltransferase activity"/>
    <property type="evidence" value="ECO:0007669"/>
    <property type="project" value="InterPro"/>
</dbReference>
<dbReference type="SUPFAM" id="SSF55666">
    <property type="entry name" value="Ribonuclease PH domain 2-like"/>
    <property type="match status" value="1"/>
</dbReference>
<dbReference type="GO" id="GO:0000175">
    <property type="term" value="F:3'-5'-RNA exonuclease activity"/>
    <property type="evidence" value="ECO:0007669"/>
    <property type="project" value="TreeGrafter"/>
</dbReference>
<name>A0A7R8ZWS8_9CRUS</name>
<dbReference type="EMBL" id="OB686900">
    <property type="protein sequence ID" value="CAD7237335.1"/>
    <property type="molecule type" value="Genomic_DNA"/>
</dbReference>
<dbReference type="InterPro" id="IPR015848">
    <property type="entry name" value="PNPase_PH_RNA-bd_bac/org-type"/>
</dbReference>
<dbReference type="GO" id="GO:0006402">
    <property type="term" value="P:mRNA catabolic process"/>
    <property type="evidence" value="ECO:0007669"/>
    <property type="project" value="InterPro"/>
</dbReference>
<dbReference type="PANTHER" id="PTHR11252:SF0">
    <property type="entry name" value="POLYRIBONUCLEOTIDE NUCLEOTIDYLTRANSFERASE 1, MITOCHONDRIAL"/>
    <property type="match status" value="1"/>
</dbReference>
<sequence>MVEGEMKECQESELIDAIKAGHEAIKVQCQAQLELAQKIGEKATVKREKEVEEENEEVKAYVADFAKDKIYEVAKSALDKMSRKDQLSEIKDSLVETMTEEKGEEYMEENGHFVGTYFDKLKKEVIREMVLSEK</sequence>
<dbReference type="InterPro" id="IPR036456">
    <property type="entry name" value="PNPase_PH_RNA-bd_sf"/>
</dbReference>
<dbReference type="GO" id="GO:0006396">
    <property type="term" value="P:RNA processing"/>
    <property type="evidence" value="ECO:0007669"/>
    <property type="project" value="InterPro"/>
</dbReference>
<dbReference type="AlphaFoldDB" id="A0A7R8ZWS8"/>
<evidence type="ECO:0000313" key="1">
    <source>
        <dbReference type="EMBL" id="CAD7237335.1"/>
    </source>
</evidence>
<accession>A0A7R8ZWS8</accession>
<organism evidence="1">
    <name type="scientific">Cyprideis torosa</name>
    <dbReference type="NCBI Taxonomy" id="163714"/>
    <lineage>
        <taxon>Eukaryota</taxon>
        <taxon>Metazoa</taxon>
        <taxon>Ecdysozoa</taxon>
        <taxon>Arthropoda</taxon>
        <taxon>Crustacea</taxon>
        <taxon>Oligostraca</taxon>
        <taxon>Ostracoda</taxon>
        <taxon>Podocopa</taxon>
        <taxon>Podocopida</taxon>
        <taxon>Cytherocopina</taxon>
        <taxon>Cytheroidea</taxon>
        <taxon>Cytherideidae</taxon>
        <taxon>Cyprideis</taxon>
    </lineage>
</organism>
<reference evidence="1" key="1">
    <citation type="submission" date="2020-11" db="EMBL/GenBank/DDBJ databases">
        <authorList>
            <person name="Tran Van P."/>
        </authorList>
    </citation>
    <scope>NUCLEOTIDE SEQUENCE</scope>
</reference>
<dbReference type="GO" id="GO:0005829">
    <property type="term" value="C:cytosol"/>
    <property type="evidence" value="ECO:0007669"/>
    <property type="project" value="TreeGrafter"/>
</dbReference>
<dbReference type="GO" id="GO:0003723">
    <property type="term" value="F:RNA binding"/>
    <property type="evidence" value="ECO:0007669"/>
    <property type="project" value="InterPro"/>
</dbReference>
<dbReference type="SUPFAM" id="SSF46915">
    <property type="entry name" value="Polynucleotide phosphorylase/guanosine pentaphosphate synthase (PNPase/GPSI), domain 3"/>
    <property type="match status" value="1"/>
</dbReference>
<dbReference type="InterPro" id="IPR036345">
    <property type="entry name" value="ExoRNase_PH_dom2_sf"/>
</dbReference>
<proteinExistence type="predicted"/>
<dbReference type="InterPro" id="IPR012162">
    <property type="entry name" value="PNPase"/>
</dbReference>
<dbReference type="Pfam" id="PF03726">
    <property type="entry name" value="PNPase"/>
    <property type="match status" value="1"/>
</dbReference>
<gene>
    <name evidence="1" type="ORF">CTOB1V02_LOCUS15150</name>
</gene>
<dbReference type="PANTHER" id="PTHR11252">
    <property type="entry name" value="POLYRIBONUCLEOTIDE NUCLEOTIDYLTRANSFERASE"/>
    <property type="match status" value="1"/>
</dbReference>
<dbReference type="Gene3D" id="1.10.10.400">
    <property type="entry name" value="Polyribonucleotide nucleotidyltransferase, RNA-binding domain"/>
    <property type="match status" value="1"/>
</dbReference>
<protein>
    <submittedName>
        <fullName evidence="1">Uncharacterized protein</fullName>
    </submittedName>
</protein>
<feature type="non-terminal residue" evidence="1">
    <location>
        <position position="134"/>
    </location>
</feature>